<dbReference type="OrthoDB" id="5518345at2759"/>
<sequence length="150" mass="15286">MIATRSFLVALLLAIAALASLFATPTLADSPMVDLIVSYYKPGSSSSHGSAAPASTANTLTAADLASMLTSESGVGLQSRAGAFLDASTLSDAIKQAGGKVKYEYSIIDAVALSVPANVADRLKTLQRTKTGIMAVEEDSTVSAFAKVGL</sequence>
<accession>A0A1Y2HPS0</accession>
<organism evidence="2 3">
    <name type="scientific">Catenaria anguillulae PL171</name>
    <dbReference type="NCBI Taxonomy" id="765915"/>
    <lineage>
        <taxon>Eukaryota</taxon>
        <taxon>Fungi</taxon>
        <taxon>Fungi incertae sedis</taxon>
        <taxon>Blastocladiomycota</taxon>
        <taxon>Blastocladiomycetes</taxon>
        <taxon>Blastocladiales</taxon>
        <taxon>Catenariaceae</taxon>
        <taxon>Catenaria</taxon>
    </lineage>
</organism>
<protein>
    <recommendedName>
        <fullName evidence="4">Inhibitor I9 domain-containing protein</fullName>
    </recommendedName>
</protein>
<dbReference type="SUPFAM" id="SSF54897">
    <property type="entry name" value="Protease propeptides/inhibitors"/>
    <property type="match status" value="1"/>
</dbReference>
<evidence type="ECO:0008006" key="4">
    <source>
        <dbReference type="Google" id="ProtNLM"/>
    </source>
</evidence>
<dbReference type="Proteomes" id="UP000193411">
    <property type="component" value="Unassembled WGS sequence"/>
</dbReference>
<evidence type="ECO:0000256" key="1">
    <source>
        <dbReference type="SAM" id="SignalP"/>
    </source>
</evidence>
<dbReference type="EMBL" id="MCFL01000016">
    <property type="protein sequence ID" value="ORZ36608.1"/>
    <property type="molecule type" value="Genomic_DNA"/>
</dbReference>
<evidence type="ECO:0000313" key="3">
    <source>
        <dbReference type="Proteomes" id="UP000193411"/>
    </source>
</evidence>
<dbReference type="InterPro" id="IPR037045">
    <property type="entry name" value="S8pro/Inhibitor_I9_sf"/>
</dbReference>
<proteinExistence type="predicted"/>
<dbReference type="Gene3D" id="3.30.70.80">
    <property type="entry name" value="Peptidase S8 propeptide/proteinase inhibitor I9"/>
    <property type="match status" value="1"/>
</dbReference>
<name>A0A1Y2HPS0_9FUNG</name>
<evidence type="ECO:0000313" key="2">
    <source>
        <dbReference type="EMBL" id="ORZ36608.1"/>
    </source>
</evidence>
<gene>
    <name evidence="2" type="ORF">BCR44DRAFT_1498761</name>
</gene>
<keyword evidence="3" id="KW-1185">Reference proteome</keyword>
<feature type="chain" id="PRO_5011005089" description="Inhibitor I9 domain-containing protein" evidence="1">
    <location>
        <begin position="29"/>
        <end position="150"/>
    </location>
</feature>
<comment type="caution">
    <text evidence="2">The sequence shown here is derived from an EMBL/GenBank/DDBJ whole genome shotgun (WGS) entry which is preliminary data.</text>
</comment>
<reference evidence="2 3" key="1">
    <citation type="submission" date="2016-07" db="EMBL/GenBank/DDBJ databases">
        <title>Pervasive Adenine N6-methylation of Active Genes in Fungi.</title>
        <authorList>
            <consortium name="DOE Joint Genome Institute"/>
            <person name="Mondo S.J."/>
            <person name="Dannebaum R.O."/>
            <person name="Kuo R.C."/>
            <person name="Labutti K."/>
            <person name="Haridas S."/>
            <person name="Kuo A."/>
            <person name="Salamov A."/>
            <person name="Ahrendt S.R."/>
            <person name="Lipzen A."/>
            <person name="Sullivan W."/>
            <person name="Andreopoulos W.B."/>
            <person name="Clum A."/>
            <person name="Lindquist E."/>
            <person name="Daum C."/>
            <person name="Ramamoorthy G.K."/>
            <person name="Gryganskyi A."/>
            <person name="Culley D."/>
            <person name="Magnuson J.K."/>
            <person name="James T.Y."/>
            <person name="O'Malley M.A."/>
            <person name="Stajich J.E."/>
            <person name="Spatafora J.W."/>
            <person name="Visel A."/>
            <person name="Grigoriev I.V."/>
        </authorList>
    </citation>
    <scope>NUCLEOTIDE SEQUENCE [LARGE SCALE GENOMIC DNA]</scope>
    <source>
        <strain evidence="2 3">PL171</strain>
    </source>
</reference>
<feature type="signal peptide" evidence="1">
    <location>
        <begin position="1"/>
        <end position="28"/>
    </location>
</feature>
<keyword evidence="1" id="KW-0732">Signal</keyword>
<dbReference type="AlphaFoldDB" id="A0A1Y2HPS0"/>